<gene>
    <name evidence="7" type="ORF">KUV50_15235</name>
</gene>
<dbReference type="NCBIfam" id="TIGR02937">
    <property type="entry name" value="sigma70-ECF"/>
    <property type="match status" value="1"/>
</dbReference>
<feature type="domain" description="RNA polymerase sigma-70 region 2" evidence="5">
    <location>
        <begin position="59"/>
        <end position="123"/>
    </location>
</feature>
<dbReference type="SUPFAM" id="SSF88659">
    <property type="entry name" value="Sigma3 and sigma4 domains of RNA polymerase sigma factors"/>
    <property type="match status" value="1"/>
</dbReference>
<reference evidence="7" key="1">
    <citation type="submission" date="2021-06" db="EMBL/GenBank/DDBJ databases">
        <title>44 bacteria genomes isolated from Dapeng, Shenzhen.</title>
        <authorList>
            <person name="Zheng W."/>
            <person name="Yu S."/>
            <person name="Huang Y."/>
        </authorList>
    </citation>
    <scope>NUCLEOTIDE SEQUENCE</scope>
    <source>
        <strain evidence="7">DP5N28-2</strain>
    </source>
</reference>
<dbReference type="InterPro" id="IPR013324">
    <property type="entry name" value="RNA_pol_sigma_r3/r4-like"/>
</dbReference>
<evidence type="ECO:0000256" key="2">
    <source>
        <dbReference type="ARBA" id="ARBA00023015"/>
    </source>
</evidence>
<dbReference type="InterPro" id="IPR014327">
    <property type="entry name" value="RNA_pol_sigma70_bacteroid"/>
</dbReference>
<dbReference type="PANTHER" id="PTHR43133">
    <property type="entry name" value="RNA POLYMERASE ECF-TYPE SIGMA FACTO"/>
    <property type="match status" value="1"/>
</dbReference>
<dbReference type="InterPro" id="IPR036388">
    <property type="entry name" value="WH-like_DNA-bd_sf"/>
</dbReference>
<evidence type="ECO:0000256" key="4">
    <source>
        <dbReference type="ARBA" id="ARBA00023163"/>
    </source>
</evidence>
<keyword evidence="3" id="KW-0731">Sigma factor</keyword>
<dbReference type="GO" id="GO:0006352">
    <property type="term" value="P:DNA-templated transcription initiation"/>
    <property type="evidence" value="ECO:0007669"/>
    <property type="project" value="InterPro"/>
</dbReference>
<dbReference type="Pfam" id="PF04542">
    <property type="entry name" value="Sigma70_r2"/>
    <property type="match status" value="1"/>
</dbReference>
<evidence type="ECO:0000313" key="8">
    <source>
        <dbReference type="Proteomes" id="UP000753961"/>
    </source>
</evidence>
<dbReference type="InterPro" id="IPR007627">
    <property type="entry name" value="RNA_pol_sigma70_r2"/>
</dbReference>
<dbReference type="InterPro" id="IPR039425">
    <property type="entry name" value="RNA_pol_sigma-70-like"/>
</dbReference>
<dbReference type="PANTHER" id="PTHR43133:SF46">
    <property type="entry name" value="RNA POLYMERASE SIGMA-70 FACTOR ECF SUBFAMILY"/>
    <property type="match status" value="1"/>
</dbReference>
<dbReference type="AlphaFoldDB" id="A0A953LE24"/>
<dbReference type="Proteomes" id="UP000753961">
    <property type="component" value="Unassembled WGS sequence"/>
</dbReference>
<dbReference type="RefSeq" id="WP_222581041.1">
    <property type="nucleotide sequence ID" value="NZ_JAHVHU010000015.1"/>
</dbReference>
<dbReference type="SUPFAM" id="SSF88946">
    <property type="entry name" value="Sigma2 domain of RNA polymerase sigma factors"/>
    <property type="match status" value="1"/>
</dbReference>
<keyword evidence="8" id="KW-1185">Reference proteome</keyword>
<dbReference type="EMBL" id="JAHVHU010000015">
    <property type="protein sequence ID" value="MBY5959504.1"/>
    <property type="molecule type" value="Genomic_DNA"/>
</dbReference>
<dbReference type="NCBIfam" id="TIGR02985">
    <property type="entry name" value="Sig70_bacteroi1"/>
    <property type="match status" value="1"/>
</dbReference>
<dbReference type="Gene3D" id="1.10.10.10">
    <property type="entry name" value="Winged helix-like DNA-binding domain superfamily/Winged helix DNA-binding domain"/>
    <property type="match status" value="1"/>
</dbReference>
<evidence type="ECO:0000259" key="6">
    <source>
        <dbReference type="Pfam" id="PF08281"/>
    </source>
</evidence>
<dbReference type="InterPro" id="IPR013249">
    <property type="entry name" value="RNA_pol_sigma70_r4_t2"/>
</dbReference>
<dbReference type="Gene3D" id="1.10.1740.10">
    <property type="match status" value="1"/>
</dbReference>
<comment type="caution">
    <text evidence="7">The sequence shown here is derived from an EMBL/GenBank/DDBJ whole genome shotgun (WGS) entry which is preliminary data.</text>
</comment>
<dbReference type="GO" id="GO:0003677">
    <property type="term" value="F:DNA binding"/>
    <property type="evidence" value="ECO:0007669"/>
    <property type="project" value="InterPro"/>
</dbReference>
<proteinExistence type="inferred from homology"/>
<sequence length="215" mass="25307">MAIEKEFSKNTASLKKRSLAIDSEDTSGDRSGLVKSRDREYFLRKAFREDPWEGCTLIFKHYYSPLCSHAIRYVYSQAYAEDIVSEVFMEFWQKKHFEKIHTTYRTYLFQAVRNRALNFVRKEFGRELDPITEGELLGKSLSPEQIMVHEEFYQKVQEGIEQLPPKCKKVFLMSRNEGKPIKEIAAQQKISVRTVETHISKALKMMREVLVQTNH</sequence>
<evidence type="ECO:0000259" key="5">
    <source>
        <dbReference type="Pfam" id="PF04542"/>
    </source>
</evidence>
<organism evidence="7 8">
    <name type="scientific">Membranihabitans marinus</name>
    <dbReference type="NCBI Taxonomy" id="1227546"/>
    <lineage>
        <taxon>Bacteria</taxon>
        <taxon>Pseudomonadati</taxon>
        <taxon>Bacteroidota</taxon>
        <taxon>Saprospiria</taxon>
        <taxon>Saprospirales</taxon>
        <taxon>Saprospiraceae</taxon>
        <taxon>Membranihabitans</taxon>
    </lineage>
</organism>
<protein>
    <submittedName>
        <fullName evidence="7">RNA polymerase sigma-70 factor</fullName>
    </submittedName>
</protein>
<name>A0A953LE24_9BACT</name>
<dbReference type="CDD" id="cd06171">
    <property type="entry name" value="Sigma70_r4"/>
    <property type="match status" value="1"/>
</dbReference>
<dbReference type="Pfam" id="PF08281">
    <property type="entry name" value="Sigma70_r4_2"/>
    <property type="match status" value="1"/>
</dbReference>
<dbReference type="InterPro" id="IPR013325">
    <property type="entry name" value="RNA_pol_sigma_r2"/>
</dbReference>
<keyword evidence="4" id="KW-0804">Transcription</keyword>
<evidence type="ECO:0000313" key="7">
    <source>
        <dbReference type="EMBL" id="MBY5959504.1"/>
    </source>
</evidence>
<evidence type="ECO:0000256" key="3">
    <source>
        <dbReference type="ARBA" id="ARBA00023082"/>
    </source>
</evidence>
<evidence type="ECO:0000256" key="1">
    <source>
        <dbReference type="ARBA" id="ARBA00010641"/>
    </source>
</evidence>
<dbReference type="GO" id="GO:0016987">
    <property type="term" value="F:sigma factor activity"/>
    <property type="evidence" value="ECO:0007669"/>
    <property type="project" value="UniProtKB-KW"/>
</dbReference>
<accession>A0A953LE24</accession>
<dbReference type="InterPro" id="IPR014284">
    <property type="entry name" value="RNA_pol_sigma-70_dom"/>
</dbReference>
<keyword evidence="2" id="KW-0805">Transcription regulation</keyword>
<comment type="similarity">
    <text evidence="1">Belongs to the sigma-70 factor family. ECF subfamily.</text>
</comment>
<feature type="domain" description="RNA polymerase sigma factor 70 region 4 type 2" evidence="6">
    <location>
        <begin position="154"/>
        <end position="206"/>
    </location>
</feature>